<gene>
    <name evidence="2" type="ORF">QLS71_003030</name>
</gene>
<feature type="chain" id="PRO_5043783869" description="F5/8 type C domain-containing protein" evidence="1">
    <location>
        <begin position="22"/>
        <end position="690"/>
    </location>
</feature>
<evidence type="ECO:0008006" key="4">
    <source>
        <dbReference type="Google" id="ProtNLM"/>
    </source>
</evidence>
<keyword evidence="1" id="KW-0732">Signal</keyword>
<protein>
    <recommendedName>
        <fullName evidence="4">F5/8 type C domain-containing protein</fullName>
    </recommendedName>
</protein>
<reference evidence="2" key="1">
    <citation type="submission" date="2024-04" db="EMBL/GenBank/DDBJ databases">
        <title>Mariniflexile litorale, isolated from the shallow sediments of the Sea of Japan.</title>
        <authorList>
            <person name="Romanenko L."/>
            <person name="Isaeva M."/>
        </authorList>
    </citation>
    <scope>NUCLEOTIDE SEQUENCE [LARGE SCALE GENOMIC DNA]</scope>
    <source>
        <strain evidence="2">KMM 9835</strain>
    </source>
</reference>
<proteinExistence type="predicted"/>
<dbReference type="RefSeq" id="WP_308990442.1">
    <property type="nucleotide sequence ID" value="NZ_CP155618.1"/>
</dbReference>
<evidence type="ECO:0000256" key="1">
    <source>
        <dbReference type="SAM" id="SignalP"/>
    </source>
</evidence>
<dbReference type="KEGG" id="mlil:QLS71_003030"/>
<dbReference type="PANTHER" id="PTHR35532">
    <property type="entry name" value="SIMILAR TO POLYHYDROXYALKANOATE DEPOLYMERASE"/>
    <property type="match status" value="1"/>
</dbReference>
<feature type="signal peptide" evidence="1">
    <location>
        <begin position="1"/>
        <end position="21"/>
    </location>
</feature>
<accession>A0AAU7EH78</accession>
<dbReference type="Proteomes" id="UP001224325">
    <property type="component" value="Chromosome"/>
</dbReference>
<evidence type="ECO:0000313" key="2">
    <source>
        <dbReference type="EMBL" id="XBL14998.1"/>
    </source>
</evidence>
<dbReference type="AlphaFoldDB" id="A0AAU7EH78"/>
<dbReference type="PANTHER" id="PTHR35532:SF5">
    <property type="entry name" value="CARBOHYDRATE-BINDING DOMAIN-CONTAINING PROTEIN"/>
    <property type="match status" value="1"/>
</dbReference>
<keyword evidence="3" id="KW-1185">Reference proteome</keyword>
<evidence type="ECO:0000313" key="3">
    <source>
        <dbReference type="Proteomes" id="UP001224325"/>
    </source>
</evidence>
<organism evidence="2 3">
    <name type="scientific">Mariniflexile litorale</name>
    <dbReference type="NCBI Taxonomy" id="3045158"/>
    <lineage>
        <taxon>Bacteria</taxon>
        <taxon>Pseudomonadati</taxon>
        <taxon>Bacteroidota</taxon>
        <taxon>Flavobacteriia</taxon>
        <taxon>Flavobacteriales</taxon>
        <taxon>Flavobacteriaceae</taxon>
        <taxon>Mariniflexile</taxon>
    </lineage>
</organism>
<dbReference type="Gene3D" id="2.60.120.260">
    <property type="entry name" value="Galactose-binding domain-like"/>
    <property type="match status" value="1"/>
</dbReference>
<dbReference type="EMBL" id="CP155618">
    <property type="protein sequence ID" value="XBL14998.1"/>
    <property type="molecule type" value="Genomic_DNA"/>
</dbReference>
<name>A0AAU7EH78_9FLAO</name>
<sequence length="690" mass="79259">MKKITAKFILLIIIIGLNSCANKDADLENALELAGDNRVELEKVLDHYKAPKDSLKYKAASFLIVNMPYYFYKDGQGLQAILAAKDSLKNEYEKIPNFKEKKIIGMLKTEKFINFLKSLESRNAYSSLSADLKNYSDIENISSDFLIENIDYAFKAWNLPWARHLTFDQFSEYILPYRSGQQKPNAWRKYYFNKYKPLIDSLANESDPVLVCKILNEKLLPLYKPFRGSFNIKMSPFTYSIPGPFMTELGIDGNCVMVTSHTVEVMRSLGIPITRLFTDKDGFSGGNHLLVAVLDTLGQWQGFHCGGQNPGDFEPESQITKIYKESSIPKNNNSELKKRINSKLSHFEWDDVTEKFTDVYNVTIKAPKIYKNNEIAYLCIFDPKAYNTWVPIDGAALEGDHVTFKNIGGKEVVYLAMVENDNGILDIPISSPFVLNVDGTLRYLEPEKEYTFYEFERKFPYNSWFVDLSKPLIGGRFEGSNFRDFRNAVELCRIKETPIDDDNIIDIKDSEFRFVRFVYPKIMDDSKYGLASLSFYTSDNNKLGLTTLKGDYIFSKGVTKENMDILFDEDLLTYVNVYKYENGIETSVPTAIFSDAPPNLTWVGLDLGIKQKVTHVGFAPRNPKNNVYPGMVYELFYWDNQWKSLGVKTASKNSIEYSNIPKGALLWLKNHTEGKEERIFFIENNQIVWK</sequence>